<dbReference type="OrthoDB" id="7383028at2759"/>
<feature type="region of interest" description="Disordered" evidence="1">
    <location>
        <begin position="1296"/>
        <end position="1340"/>
    </location>
</feature>
<evidence type="ECO:0000256" key="1">
    <source>
        <dbReference type="SAM" id="MobiDB-lite"/>
    </source>
</evidence>
<feature type="region of interest" description="Disordered" evidence="1">
    <location>
        <begin position="1159"/>
        <end position="1245"/>
    </location>
</feature>
<feature type="signal peptide" evidence="2">
    <location>
        <begin position="1"/>
        <end position="16"/>
    </location>
</feature>
<accession>A0A8J2QKM9</accession>
<comment type="caution">
    <text evidence="3">The sequence shown here is derived from an EMBL/GenBank/DDBJ whole genome shotgun (WGS) entry which is preliminary data.</text>
</comment>
<feature type="chain" id="PRO_5035278124" evidence="2">
    <location>
        <begin position="17"/>
        <end position="1704"/>
    </location>
</feature>
<organism evidence="3 4">
    <name type="scientific">Danaus chrysippus</name>
    <name type="common">African queen</name>
    <dbReference type="NCBI Taxonomy" id="151541"/>
    <lineage>
        <taxon>Eukaryota</taxon>
        <taxon>Metazoa</taxon>
        <taxon>Ecdysozoa</taxon>
        <taxon>Arthropoda</taxon>
        <taxon>Hexapoda</taxon>
        <taxon>Insecta</taxon>
        <taxon>Pterygota</taxon>
        <taxon>Neoptera</taxon>
        <taxon>Endopterygota</taxon>
        <taxon>Lepidoptera</taxon>
        <taxon>Glossata</taxon>
        <taxon>Ditrysia</taxon>
        <taxon>Papilionoidea</taxon>
        <taxon>Nymphalidae</taxon>
        <taxon>Danainae</taxon>
        <taxon>Danaini</taxon>
        <taxon>Danaina</taxon>
        <taxon>Danaus</taxon>
        <taxon>Anosia</taxon>
    </lineage>
</organism>
<keyword evidence="2" id="KW-0732">Signal</keyword>
<feature type="compositionally biased region" description="Basic and acidic residues" evidence="1">
    <location>
        <begin position="779"/>
        <end position="806"/>
    </location>
</feature>
<gene>
    <name evidence="3" type="ORF">DCHRY22_LOCUS4002</name>
</gene>
<feature type="region of interest" description="Disordered" evidence="1">
    <location>
        <begin position="337"/>
        <end position="371"/>
    </location>
</feature>
<dbReference type="Proteomes" id="UP000789524">
    <property type="component" value="Unassembled WGS sequence"/>
</dbReference>
<proteinExistence type="predicted"/>
<dbReference type="EMBL" id="CAKASE010000048">
    <property type="protein sequence ID" value="CAG9562712.1"/>
    <property type="molecule type" value="Genomic_DNA"/>
</dbReference>
<feature type="region of interest" description="Disordered" evidence="1">
    <location>
        <begin position="778"/>
        <end position="806"/>
    </location>
</feature>
<evidence type="ECO:0000313" key="3">
    <source>
        <dbReference type="EMBL" id="CAG9562712.1"/>
    </source>
</evidence>
<reference evidence="3" key="1">
    <citation type="submission" date="2021-09" db="EMBL/GenBank/DDBJ databases">
        <authorList>
            <person name="Martin H S."/>
        </authorList>
    </citation>
    <scope>NUCLEOTIDE SEQUENCE</scope>
</reference>
<keyword evidence="4" id="KW-1185">Reference proteome</keyword>
<feature type="region of interest" description="Disordered" evidence="1">
    <location>
        <begin position="827"/>
        <end position="879"/>
    </location>
</feature>
<protein>
    <submittedName>
        <fullName evidence="3">(African queen) hypothetical protein</fullName>
    </submittedName>
</protein>
<feature type="compositionally biased region" description="Basic and acidic residues" evidence="1">
    <location>
        <begin position="1168"/>
        <end position="1199"/>
    </location>
</feature>
<sequence>MRLLVLAASLWALASAKPEMYKETEDFQYSRSSTDEGSKSGFYGAQRGNMGGNYEKAHNMDSLAQHHMSTLVRQVDGELGEGANTRTGSVYTAGNSRGIFGSGNYDLSNLKGRNFGESGIYGDSLSQSMYQNGYHGAYGSSNARYGSEQAHSSSSKQSGYTASNVASQYSASDVESASKYHGASSYDYGSRGASDLRYHSLVNSQARNDYDQSNANLYSAYDLNNQNRLIATPVKVYARPGGLVAVPISAQTYALHSASLQDKNVASTSSNSASDVLSNSETDLAYKPSSSAKHYESAYSYHKKWEKHDTQPLAVIPTENPFPANSELYEDRLDQTGQQYQSGLDSSRSHLSNVNSGYSSNKNYETEASSQAQLNKASRAYSSGYSNTKSASAHQARYQTQALNKDASVISNAHSVDGNSLGESTSNLNSLVEDINSKPKSYHSSYSYHKSWERRGDPYVIIPAGEAGSQTSQRLTAASKNLDQYSSHQYGKQYDQKSYSDACDIICHQRRKRSYNMKQFEQDADDSQAYLGQQLENGWDLGQQTENKFEHLEDLGQGQEAQNTWDNLENLGQQEQNKWNDLQPLGQEVQNKWEKLEDLGQQTQQNWDSLTDLGQKTQDDFGQQTEDEKAKLEDFGQTQSEKLEDLGQQTQNQWGKLEELGQQTENQWKDFGQQVHNQYENLGQQTQKQWKDLDQQTQNQWGKLEELGQQTENQWKDFGQQVHNQYENLGQQTQKQWKDFGEQTQKQWKDINQKNKNQWEKLEALGHQTENRGFLVDNLKNETGDNKDSSQHDKKPSIDSKEIEIKPKAKEHKFLWDEISQMFDESSKTETIATDNNVKENEQPSLVKPSDEKQKPLPTDTSLNTFDQDKQETPTHPFGLGYHSTNLDYKQIENINEANQRLLDALKGLSNTQNQGFHVGQESVQPWSDLGQQTQNEWSNLGQQTQNEWSNLGQQTEQKWSDLGQQTQHEFNDLGHQTAQKWSDLSQQTQDEHSYLGQQTQNVWSNLDQLTQNELSDLAHQTAQKWSDLSQQTQDEFGNLGQQTQNEWSNLGQQTQNEFSNLGQQTQNMWSDLGHQTENNFNGIHQQTQYHWNNLGQQTQHELSSFGQENHNKYNYLNHHNFNEWSALNHQFHHQWSGSGQQIHKQWSYLDNIGSQTPFNVDKQQNIGDDKTGTLEESTKATISKKNEQDKQKTEHNVSNKETINIHSMESLPETKSTPKSSPGQDKLTSTTQKPIITTSKKDIGRGDISADDDFSNLETFDMVSLSSTTRKPEKSEDKIIESQKFDRVPFFPVEPETESLHKESQGSLTSKSLEDQFTEQQSAAKSFEDQFTDQQQSQFEQQNVDLQQNLQNWDTGIHETQQIYKADNAPISHSYHHEQLGRHLPNEPQQEVIQQQNLENLDQFVEKENKHDSEIKATTEKTIQVETTMEPTTEKPGFWGSIVNKTKKAKDTCIVTTYISTLFYDKRLTILRQCLANVSFPILIVLAVSGTLTSFLPEDGVAGRGLRSELLLDDGCSLNNSSVDDETVLINQELISNIVIKNTIKYDNLDLSPASTVDNDSGMSSGDNSLKCVYKSDIPINNDNNEIKCLNNVWNEIPSCSYDVKDNRESMLESEYIVINLFESDVCDNKCELVGTNIYDIDDDSSILSVSNQSLVPVANRELVKSESQKLVSLSLSILLAAILQAMRCFAQFLEDIVAPQRL</sequence>
<name>A0A8J2QKM9_9NEOP</name>
<evidence type="ECO:0000313" key="4">
    <source>
        <dbReference type="Proteomes" id="UP000789524"/>
    </source>
</evidence>
<dbReference type="Gene3D" id="1.20.5.1230">
    <property type="entry name" value="Apolipoprotein A-I"/>
    <property type="match status" value="1"/>
</dbReference>
<feature type="compositionally biased region" description="Polar residues" evidence="1">
    <location>
        <begin position="1200"/>
        <end position="1239"/>
    </location>
</feature>
<dbReference type="Gene3D" id="1.10.287.700">
    <property type="entry name" value="Helix hairpin bin"/>
    <property type="match status" value="1"/>
</dbReference>
<evidence type="ECO:0000256" key="2">
    <source>
        <dbReference type="SAM" id="SignalP"/>
    </source>
</evidence>